<keyword evidence="2 4" id="KW-0808">Transferase</keyword>
<comment type="similarity">
    <text evidence="1">Belongs to the alpha-IPM synthase/homocitrate synthase family.</text>
</comment>
<dbReference type="eggNOG" id="arCOG02093">
    <property type="taxonomic scope" value="Archaea"/>
</dbReference>
<evidence type="ECO:0000313" key="4">
    <source>
        <dbReference type="EMBL" id="ABU81445.1"/>
    </source>
</evidence>
<dbReference type="AlphaFoldDB" id="A8A943"/>
<dbReference type="SUPFAM" id="SSF51569">
    <property type="entry name" value="Aldolase"/>
    <property type="match status" value="1"/>
</dbReference>
<evidence type="ECO:0000256" key="2">
    <source>
        <dbReference type="ARBA" id="ARBA00022679"/>
    </source>
</evidence>
<dbReference type="GO" id="GO:0016740">
    <property type="term" value="F:transferase activity"/>
    <property type="evidence" value="ECO:0007669"/>
    <property type="project" value="UniProtKB-KW"/>
</dbReference>
<keyword evidence="4" id="KW-0670">Pyruvate</keyword>
<sequence length="488" mass="55664">MYYRTREARSEFLRKVREEAIDFPDYEVIDSPSPELYKFIFPFKEVPRVFFDGIILPTELPSEIWITDTTFRDGQQAREPYTVEQIVRLYKYLHELGGPLGKIKTTEFFLYTEKDKEAVRRVKELGYKYPIPTGWIRAKKEELSLVKEAGLEETGILASISDYHIYFKFKASRGKVVEKYLSVVEEALKMDIIPRVHLEDITRANIFEVVVPFVRKLMKLSERYGLPVKVRYPDTLGVGVPIVEAMLPRSIPKLTWVLRHVCGVPSEWLEFHGHNDFHLGVANAVSAWLYGAGLNNGTLLGIGERAGNVPIEALVFAYAQLKHGFDGMNTKVITEIAKYYRDELGYEVPPYYPIVGRNFAVTRAGIHADGLLKNPETYLPFDTEGILGVKPGVAITPYAGLAGIVYWINKTFDLKGEEQVSKKDPKVQAIYKDVMKQFEHGRLTALSDAEMLALVAKHAPELIKKYWDRLPEDLKAKAVALLDLAERR</sequence>
<dbReference type="KEGG" id="iho:Igni_0261"/>
<dbReference type="STRING" id="453591.Igni_0261"/>
<keyword evidence="5" id="KW-1185">Reference proteome</keyword>
<dbReference type="InterPro" id="IPR013785">
    <property type="entry name" value="Aldolase_TIM"/>
</dbReference>
<organism evidence="4 5">
    <name type="scientific">Ignicoccus hospitalis (strain KIN4/I / DSM 18386 / JCM 14125)</name>
    <dbReference type="NCBI Taxonomy" id="453591"/>
    <lineage>
        <taxon>Archaea</taxon>
        <taxon>Thermoproteota</taxon>
        <taxon>Thermoprotei</taxon>
        <taxon>Desulfurococcales</taxon>
        <taxon>Desulfurococcaceae</taxon>
        <taxon>Ignicoccus</taxon>
    </lineage>
</organism>
<evidence type="ECO:0000256" key="1">
    <source>
        <dbReference type="ARBA" id="ARBA00006154"/>
    </source>
</evidence>
<dbReference type="PANTHER" id="PTHR42880">
    <property type="entry name" value="HOMOCITRATE SYNTHASE"/>
    <property type="match status" value="1"/>
</dbReference>
<dbReference type="RefSeq" id="WP_011998297.1">
    <property type="nucleotide sequence ID" value="NC_009776.1"/>
</dbReference>
<dbReference type="Gene3D" id="3.20.20.70">
    <property type="entry name" value="Aldolase class I"/>
    <property type="match status" value="1"/>
</dbReference>
<proteinExistence type="inferred from homology"/>
<dbReference type="OrthoDB" id="6555at2157"/>
<dbReference type="PROSITE" id="PS50991">
    <property type="entry name" value="PYR_CT"/>
    <property type="match status" value="1"/>
</dbReference>
<dbReference type="PANTHER" id="PTHR42880:SF1">
    <property type="entry name" value="ISOPROPYLMALATE_HOMOCITRATE_CITRAMALATE SYNTHASE FAMILY PROTEIN"/>
    <property type="match status" value="1"/>
</dbReference>
<dbReference type="GeneID" id="5561709"/>
<dbReference type="InterPro" id="IPR000891">
    <property type="entry name" value="PYR_CT"/>
</dbReference>
<feature type="domain" description="Pyruvate carboxyltransferase" evidence="3">
    <location>
        <begin position="64"/>
        <end position="334"/>
    </location>
</feature>
<dbReference type="HOGENOM" id="CLU_022158_5_0_2"/>
<evidence type="ECO:0000259" key="3">
    <source>
        <dbReference type="PROSITE" id="PS50991"/>
    </source>
</evidence>
<gene>
    <name evidence="4" type="ordered locus">Igni_0261</name>
</gene>
<dbReference type="Proteomes" id="UP000000262">
    <property type="component" value="Chromosome"/>
</dbReference>
<dbReference type="Pfam" id="PF00682">
    <property type="entry name" value="HMGL-like"/>
    <property type="match status" value="1"/>
</dbReference>
<accession>A8A943</accession>
<name>A8A943_IGNH4</name>
<reference evidence="4 5" key="1">
    <citation type="journal article" date="2008" name="Genome Biol.">
        <title>A genomic analysis of the archaeal system Ignicoccus hospitalis-Nanoarchaeum equitans.</title>
        <authorList>
            <person name="Podar M."/>
            <person name="Anderson I."/>
            <person name="Makarova K.S."/>
            <person name="Elkins J.G."/>
            <person name="Ivanova N."/>
            <person name="Wall M.A."/>
            <person name="Lykidis A."/>
            <person name="Mavromatis K."/>
            <person name="Sun H."/>
            <person name="Hudson M.E."/>
            <person name="Chen W."/>
            <person name="Deciu C."/>
            <person name="Hutchison D."/>
            <person name="Eads J.R."/>
            <person name="Anderson A."/>
            <person name="Fernandes F."/>
            <person name="Szeto E."/>
            <person name="Lapidus A."/>
            <person name="Kyrpides N.C."/>
            <person name="Saier M.H.Jr."/>
            <person name="Richardson P.M."/>
            <person name="Rachel R."/>
            <person name="Huber H."/>
            <person name="Eisen J.A."/>
            <person name="Koonin E.V."/>
            <person name="Keller M."/>
            <person name="Stetter K.O."/>
        </authorList>
    </citation>
    <scope>NUCLEOTIDE SEQUENCE [LARGE SCALE GENOMIC DNA]</scope>
    <source>
        <strain evidence="5">KIN4/I / DSM 18386 / JCM 14125</strain>
    </source>
</reference>
<dbReference type="EMBL" id="CP000816">
    <property type="protein sequence ID" value="ABU81445.1"/>
    <property type="molecule type" value="Genomic_DNA"/>
</dbReference>
<protein>
    <submittedName>
        <fullName evidence="4">Pyruvate carboxyltransferase</fullName>
    </submittedName>
</protein>
<evidence type="ECO:0000313" key="5">
    <source>
        <dbReference type="Proteomes" id="UP000000262"/>
    </source>
</evidence>
<dbReference type="PhylomeDB" id="A8A943"/>
<dbReference type="CDD" id="cd07947">
    <property type="entry name" value="DRE_TIM_Re_CS"/>
    <property type="match status" value="1"/>
</dbReference>